<organism evidence="2 3">
    <name type="scientific">Jatrophihabitans telluris</name>
    <dbReference type="NCBI Taxonomy" id="2038343"/>
    <lineage>
        <taxon>Bacteria</taxon>
        <taxon>Bacillati</taxon>
        <taxon>Actinomycetota</taxon>
        <taxon>Actinomycetes</taxon>
        <taxon>Jatrophihabitantales</taxon>
        <taxon>Jatrophihabitantaceae</taxon>
        <taxon>Jatrophihabitans</taxon>
    </lineage>
</organism>
<reference evidence="2" key="2">
    <citation type="submission" date="2022-05" db="EMBL/GenBank/DDBJ databases">
        <authorList>
            <person name="Kim J.-S."/>
            <person name="Lee K."/>
            <person name="Suh M."/>
            <person name="Eom M."/>
            <person name="Kim J.-S."/>
            <person name="Kim D.-S."/>
            <person name="Ko S.-H."/>
            <person name="Shin Y."/>
            <person name="Lee J.-S."/>
        </authorList>
    </citation>
    <scope>NUCLEOTIDE SEQUENCE</scope>
    <source>
        <strain evidence="2">N237</strain>
    </source>
</reference>
<proteinExistence type="predicted"/>
<dbReference type="Proteomes" id="UP001056336">
    <property type="component" value="Chromosome"/>
</dbReference>
<keyword evidence="1" id="KW-1133">Transmembrane helix</keyword>
<protein>
    <submittedName>
        <fullName evidence="2">Uncharacterized protein</fullName>
    </submittedName>
</protein>
<dbReference type="EMBL" id="CP097332">
    <property type="protein sequence ID" value="UQX88813.1"/>
    <property type="molecule type" value="Genomic_DNA"/>
</dbReference>
<evidence type="ECO:0000256" key="1">
    <source>
        <dbReference type="SAM" id="Phobius"/>
    </source>
</evidence>
<evidence type="ECO:0000313" key="3">
    <source>
        <dbReference type="Proteomes" id="UP001056336"/>
    </source>
</evidence>
<keyword evidence="1" id="KW-0812">Transmembrane</keyword>
<gene>
    <name evidence="2" type="ORF">M6D93_02140</name>
</gene>
<reference evidence="2" key="1">
    <citation type="journal article" date="2018" name="Int. J. Syst. Evol. Microbiol.">
        <title>Jatrophihabitans telluris sp. nov., isolated from sediment soil of lava forest wetlands and the emended description of the genus Jatrophihabitans.</title>
        <authorList>
            <person name="Lee K.C."/>
            <person name="Suh M.K."/>
            <person name="Eom M.K."/>
            <person name="Kim K.K."/>
            <person name="Kim J.S."/>
            <person name="Kim D.S."/>
            <person name="Ko S.H."/>
            <person name="Shin Y.K."/>
            <person name="Lee J.S."/>
        </authorList>
    </citation>
    <scope>NUCLEOTIDE SEQUENCE</scope>
    <source>
        <strain evidence="2">N237</strain>
    </source>
</reference>
<name>A0ABY4QZR1_9ACTN</name>
<keyword evidence="3" id="KW-1185">Reference proteome</keyword>
<sequence length="171" mass="18248">MNPPRPVPPADGARHLRVLGVAVGALAVILALTGYLALRATHHTGSSTKQADVPASWHRPSVTTAGLADRSGVRITRVDVTGGGGLIDLRYQVLDPDRAAALHDTATPPALVDETSGLVVHQLFMDHAHSGPYKQGVTYYYLFNDPGNWVHRGSRVTVLLGNAQVEHITVK</sequence>
<evidence type="ECO:0000313" key="2">
    <source>
        <dbReference type="EMBL" id="UQX88813.1"/>
    </source>
</evidence>
<accession>A0ABY4QZR1</accession>
<dbReference type="RefSeq" id="WP_249772575.1">
    <property type="nucleotide sequence ID" value="NZ_CP097332.1"/>
</dbReference>
<keyword evidence="1" id="KW-0472">Membrane</keyword>
<feature type="transmembrane region" description="Helical" evidence="1">
    <location>
        <begin position="16"/>
        <end position="38"/>
    </location>
</feature>